<dbReference type="RefSeq" id="WP_187243532.1">
    <property type="nucleotide sequence ID" value="NZ_BAAAOK010000009.1"/>
</dbReference>
<evidence type="ECO:0000313" key="1">
    <source>
        <dbReference type="EMBL" id="MBC6466528.1"/>
    </source>
</evidence>
<sequence length="88" mass="9195">MLAFASVHGEQSGFWFGEDVSADQALELGAGSIPVTHSTTKAQVRDMIPKGGASAEITPPTRPGDQEGEIAQLAAADKLTDRVLCADR</sequence>
<protein>
    <submittedName>
        <fullName evidence="1">Uncharacterized protein</fullName>
    </submittedName>
</protein>
<keyword evidence="2" id="KW-1185">Reference proteome</keyword>
<reference evidence="1 2" key="1">
    <citation type="submission" date="2020-06" db="EMBL/GenBank/DDBJ databases">
        <title>Actinomadura xiongansis sp. nov., isolated from soil of Baiyangdian.</title>
        <authorList>
            <person name="Zhang X."/>
        </authorList>
    </citation>
    <scope>NUCLEOTIDE SEQUENCE [LARGE SCALE GENOMIC DNA]</scope>
    <source>
        <strain evidence="1 2">HBUM206468</strain>
    </source>
</reference>
<gene>
    <name evidence="1" type="ORF">HKK74_13585</name>
</gene>
<proteinExistence type="predicted"/>
<dbReference type="Proteomes" id="UP000805614">
    <property type="component" value="Unassembled WGS sequence"/>
</dbReference>
<evidence type="ECO:0000313" key="2">
    <source>
        <dbReference type="Proteomes" id="UP000805614"/>
    </source>
</evidence>
<comment type="caution">
    <text evidence="1">The sequence shown here is derived from an EMBL/GenBank/DDBJ whole genome shotgun (WGS) entry which is preliminary data.</text>
</comment>
<name>A0ABR7LQ58_9ACTN</name>
<organism evidence="1 2">
    <name type="scientific">Actinomadura alba</name>
    <dbReference type="NCBI Taxonomy" id="406431"/>
    <lineage>
        <taxon>Bacteria</taxon>
        <taxon>Bacillati</taxon>
        <taxon>Actinomycetota</taxon>
        <taxon>Actinomycetes</taxon>
        <taxon>Streptosporangiales</taxon>
        <taxon>Thermomonosporaceae</taxon>
        <taxon>Actinomadura</taxon>
    </lineage>
</organism>
<accession>A0ABR7LQ58</accession>
<dbReference type="EMBL" id="JABVEC010000008">
    <property type="protein sequence ID" value="MBC6466528.1"/>
    <property type="molecule type" value="Genomic_DNA"/>
</dbReference>